<name>A0A3S5FEC1_9PLAT</name>
<dbReference type="Proteomes" id="UP000784294">
    <property type="component" value="Unassembled WGS sequence"/>
</dbReference>
<feature type="compositionally biased region" description="Low complexity" evidence="1">
    <location>
        <begin position="198"/>
        <end position="215"/>
    </location>
</feature>
<comment type="caution">
    <text evidence="2">The sequence shown here is derived from an EMBL/GenBank/DDBJ whole genome shotgun (WGS) entry which is preliminary data.</text>
</comment>
<keyword evidence="3" id="KW-1185">Reference proteome</keyword>
<proteinExistence type="predicted"/>
<reference evidence="2" key="1">
    <citation type="submission" date="2018-11" db="EMBL/GenBank/DDBJ databases">
        <authorList>
            <consortium name="Pathogen Informatics"/>
        </authorList>
    </citation>
    <scope>NUCLEOTIDE SEQUENCE</scope>
</reference>
<dbReference type="AlphaFoldDB" id="A0A3S5FEC1"/>
<evidence type="ECO:0000313" key="3">
    <source>
        <dbReference type="Proteomes" id="UP000784294"/>
    </source>
</evidence>
<dbReference type="EMBL" id="CAAALY010067577">
    <property type="protein sequence ID" value="VEL24404.1"/>
    <property type="molecule type" value="Genomic_DNA"/>
</dbReference>
<sequence length="228" mass="24665">MGKDDESCFKETVVLGLYGGQPRRQIASQTGQLVAGSSTSRSAECSVFAAPTTIAPNLIDPFEDAEFMLRDYDSLDELDFIDANQSAVHEPTSQLVPVHPPRLRGADFKTADSCLAARQRLVTVAKTTVKAGGGDAGDAGGSSRKRKEVTAKAEVELTKRRTQTAVRLIDRSKFDFQTNRLLEPGEEADFERDDSVDSGTSLFSSNSVSSSASDASRNKPQKGRRFVI</sequence>
<feature type="region of interest" description="Disordered" evidence="1">
    <location>
        <begin position="182"/>
        <end position="228"/>
    </location>
</feature>
<protein>
    <submittedName>
        <fullName evidence="2">Uncharacterized protein</fullName>
    </submittedName>
</protein>
<evidence type="ECO:0000313" key="2">
    <source>
        <dbReference type="EMBL" id="VEL24404.1"/>
    </source>
</evidence>
<organism evidence="2 3">
    <name type="scientific">Protopolystoma xenopodis</name>
    <dbReference type="NCBI Taxonomy" id="117903"/>
    <lineage>
        <taxon>Eukaryota</taxon>
        <taxon>Metazoa</taxon>
        <taxon>Spiralia</taxon>
        <taxon>Lophotrochozoa</taxon>
        <taxon>Platyhelminthes</taxon>
        <taxon>Monogenea</taxon>
        <taxon>Polyopisthocotylea</taxon>
        <taxon>Polystomatidea</taxon>
        <taxon>Polystomatidae</taxon>
        <taxon>Protopolystoma</taxon>
    </lineage>
</organism>
<evidence type="ECO:0000256" key="1">
    <source>
        <dbReference type="SAM" id="MobiDB-lite"/>
    </source>
</evidence>
<gene>
    <name evidence="2" type="ORF">PXEA_LOCUS17844</name>
</gene>
<feature type="compositionally biased region" description="Basic residues" evidence="1">
    <location>
        <begin position="219"/>
        <end position="228"/>
    </location>
</feature>
<feature type="compositionally biased region" description="Acidic residues" evidence="1">
    <location>
        <begin position="184"/>
        <end position="196"/>
    </location>
</feature>
<accession>A0A3S5FEC1</accession>